<keyword evidence="1" id="KW-0325">Glycoprotein</keyword>
<dbReference type="Gene3D" id="3.10.320.10">
    <property type="entry name" value="Class II Histocompatibility Antigen, M Beta Chain, Chain B, domain 1"/>
    <property type="match status" value="1"/>
</dbReference>
<accession>A0A7K7YLW4</accession>
<feature type="domain" description="MHC class II beta chain N-terminal" evidence="2">
    <location>
        <begin position="1"/>
        <end position="68"/>
    </location>
</feature>
<dbReference type="SMART" id="SM00921">
    <property type="entry name" value="MHC_II_beta"/>
    <property type="match status" value="1"/>
</dbReference>
<dbReference type="GO" id="GO:0042613">
    <property type="term" value="C:MHC class II protein complex"/>
    <property type="evidence" value="ECO:0007669"/>
    <property type="project" value="InterPro"/>
</dbReference>
<dbReference type="AlphaFoldDB" id="A0A7K7YLW4"/>
<name>A0A7K7YLW4_THRLU</name>
<reference evidence="3 4" key="1">
    <citation type="submission" date="2019-09" db="EMBL/GenBank/DDBJ databases">
        <title>Bird 10,000 Genomes (B10K) Project - Family phase.</title>
        <authorList>
            <person name="Zhang G."/>
        </authorList>
    </citation>
    <scope>NUCLEOTIDE SEQUENCE [LARGE SCALE GENOMIC DNA]</scope>
    <source>
        <strain evidence="3">B10K-DU-001-68</strain>
        <tissue evidence="3">Muscle</tissue>
    </source>
</reference>
<keyword evidence="4" id="KW-1185">Reference proteome</keyword>
<dbReference type="GO" id="GO:0006955">
    <property type="term" value="P:immune response"/>
    <property type="evidence" value="ECO:0007669"/>
    <property type="project" value="InterPro"/>
</dbReference>
<dbReference type="InterPro" id="IPR014745">
    <property type="entry name" value="MHC_II_a/b_N"/>
</dbReference>
<evidence type="ECO:0000256" key="1">
    <source>
        <dbReference type="ARBA" id="ARBA00023180"/>
    </source>
</evidence>
<feature type="non-terminal residue" evidence="3">
    <location>
        <position position="1"/>
    </location>
</feature>
<proteinExistence type="predicted"/>
<protein>
    <submittedName>
        <fullName evidence="3">HB2L protein</fullName>
    </submittedName>
</protein>
<dbReference type="InterPro" id="IPR000353">
    <property type="entry name" value="MHC_II_b_N"/>
</dbReference>
<dbReference type="SUPFAM" id="SSF54452">
    <property type="entry name" value="MHC antigen-recognition domain"/>
    <property type="match status" value="1"/>
</dbReference>
<dbReference type="Pfam" id="PF00969">
    <property type="entry name" value="MHC_II_beta"/>
    <property type="match status" value="1"/>
</dbReference>
<sequence>GTEKVRFLYRLIYNRQQYAMFDSDLGLFVGDTPYGEKVAQHINSKAEYMDYCRSAVNRHCRYNYGVFTPFLVKRRVHPSPSQS</sequence>
<gene>
    <name evidence="3" type="primary">Hb2l_0</name>
    <name evidence="3" type="ORF">THRLUD_R02822</name>
</gene>
<dbReference type="Proteomes" id="UP000558509">
    <property type="component" value="Unassembled WGS sequence"/>
</dbReference>
<dbReference type="InterPro" id="IPR011162">
    <property type="entry name" value="MHC_I/II-like_Ag-recog"/>
</dbReference>
<dbReference type="EMBL" id="VZTB01010512">
    <property type="protein sequence ID" value="NXA78833.1"/>
    <property type="molecule type" value="Genomic_DNA"/>
</dbReference>
<organism evidence="3 4">
    <name type="scientific">Thryothorus ludovicianus</name>
    <name type="common">Carolina wren</name>
    <name type="synonym">Sylvia ludoviciana</name>
    <dbReference type="NCBI Taxonomy" id="74200"/>
    <lineage>
        <taxon>Eukaryota</taxon>
        <taxon>Metazoa</taxon>
        <taxon>Chordata</taxon>
        <taxon>Craniata</taxon>
        <taxon>Vertebrata</taxon>
        <taxon>Euteleostomi</taxon>
        <taxon>Archelosauria</taxon>
        <taxon>Archosauria</taxon>
        <taxon>Dinosauria</taxon>
        <taxon>Saurischia</taxon>
        <taxon>Theropoda</taxon>
        <taxon>Coelurosauria</taxon>
        <taxon>Aves</taxon>
        <taxon>Neognathae</taxon>
        <taxon>Neoaves</taxon>
        <taxon>Telluraves</taxon>
        <taxon>Australaves</taxon>
        <taxon>Passeriformes</taxon>
        <taxon>Certhiidae</taxon>
        <taxon>Troglodytinae</taxon>
        <taxon>Thryothorus</taxon>
    </lineage>
</organism>
<comment type="caution">
    <text evidence="3">The sequence shown here is derived from an EMBL/GenBank/DDBJ whole genome shotgun (WGS) entry which is preliminary data.</text>
</comment>
<evidence type="ECO:0000259" key="2">
    <source>
        <dbReference type="SMART" id="SM00921"/>
    </source>
</evidence>
<dbReference type="GO" id="GO:0019882">
    <property type="term" value="P:antigen processing and presentation"/>
    <property type="evidence" value="ECO:0007669"/>
    <property type="project" value="InterPro"/>
</dbReference>
<feature type="non-terminal residue" evidence="3">
    <location>
        <position position="83"/>
    </location>
</feature>
<evidence type="ECO:0000313" key="3">
    <source>
        <dbReference type="EMBL" id="NXA78833.1"/>
    </source>
</evidence>
<evidence type="ECO:0000313" key="4">
    <source>
        <dbReference type="Proteomes" id="UP000558509"/>
    </source>
</evidence>